<dbReference type="InterPro" id="IPR022157">
    <property type="entry name" value="Dynactin"/>
</dbReference>
<dbReference type="STRING" id="387005.A0A183HX56"/>
<organism evidence="4">
    <name type="scientific">Onchocerca flexuosa</name>
    <dbReference type="NCBI Taxonomy" id="387005"/>
    <lineage>
        <taxon>Eukaryota</taxon>
        <taxon>Metazoa</taxon>
        <taxon>Ecdysozoa</taxon>
        <taxon>Nematoda</taxon>
        <taxon>Chromadorea</taxon>
        <taxon>Rhabditida</taxon>
        <taxon>Spirurina</taxon>
        <taxon>Spiruromorpha</taxon>
        <taxon>Filarioidea</taxon>
        <taxon>Onchocercidae</taxon>
        <taxon>Onchocerca</taxon>
    </lineage>
</organism>
<evidence type="ECO:0000313" key="3">
    <source>
        <dbReference type="Proteomes" id="UP000267606"/>
    </source>
</evidence>
<dbReference type="Proteomes" id="UP000267606">
    <property type="component" value="Unassembled WGS sequence"/>
</dbReference>
<gene>
    <name evidence="2" type="ORF">OFLC_LOCUS12073</name>
</gene>
<feature type="domain" description="Dynein associated protein" evidence="1">
    <location>
        <begin position="6"/>
        <end position="99"/>
    </location>
</feature>
<keyword evidence="3" id="KW-1185">Reference proteome</keyword>
<evidence type="ECO:0000259" key="1">
    <source>
        <dbReference type="Pfam" id="PF12455"/>
    </source>
</evidence>
<accession>A0A183HX56</accession>
<reference evidence="2 3" key="2">
    <citation type="submission" date="2018-11" db="EMBL/GenBank/DDBJ databases">
        <authorList>
            <consortium name="Pathogen Informatics"/>
        </authorList>
    </citation>
    <scope>NUCLEOTIDE SEQUENCE [LARGE SCALE GENOMIC DNA]</scope>
</reference>
<protein>
    <submittedName>
        <fullName evidence="4">Dynactin domain-containing protein</fullName>
    </submittedName>
</protein>
<sequence length="100" mass="11700">MRREHVTKSHKAEQWAQCAKFNYLLNALECVLRKFESAVQHCSVERLSRLAQLQLEMAAQERMIDQYIDLLKTDHLDENTSSANLEKGITYFQELFGILI</sequence>
<dbReference type="WBParaSite" id="OFLC_0001206801-mRNA-1">
    <property type="protein sequence ID" value="OFLC_0001206801-mRNA-1"/>
    <property type="gene ID" value="OFLC_0001206801"/>
</dbReference>
<evidence type="ECO:0000313" key="4">
    <source>
        <dbReference type="WBParaSite" id="OFLC_0001206801-mRNA-1"/>
    </source>
</evidence>
<evidence type="ECO:0000313" key="2">
    <source>
        <dbReference type="EMBL" id="VDO81672.1"/>
    </source>
</evidence>
<proteinExistence type="predicted"/>
<dbReference type="EMBL" id="UZAJ01018263">
    <property type="protein sequence ID" value="VDO81672.1"/>
    <property type="molecule type" value="Genomic_DNA"/>
</dbReference>
<name>A0A183HX56_9BILA</name>
<reference evidence="4" key="1">
    <citation type="submission" date="2016-06" db="UniProtKB">
        <authorList>
            <consortium name="WormBaseParasite"/>
        </authorList>
    </citation>
    <scope>IDENTIFICATION</scope>
</reference>
<dbReference type="AlphaFoldDB" id="A0A183HX56"/>
<dbReference type="Pfam" id="PF12455">
    <property type="entry name" value="Dynactin"/>
    <property type="match status" value="1"/>
</dbReference>